<reference evidence="4 6" key="2">
    <citation type="submission" date="2020-03" db="EMBL/GenBank/DDBJ databases">
        <title>Characterization of ganglioside-mimicking enterococci.</title>
        <authorList>
            <person name="Patry R.T."/>
            <person name="Nothaft H."/>
            <person name="Bridger R."/>
            <person name="Shajahan A."/>
            <person name="Huynh S."/>
            <person name="Sanchez S."/>
            <person name="Azadi P."/>
            <person name="Cooper K."/>
            <person name="Miller W.G."/>
            <person name="Parker C.T."/>
            <person name="Wells L."/>
            <person name="Szymanski C.M."/>
        </authorList>
    </citation>
    <scope>NUCLEOTIDE SEQUENCE [LARGE SCALE GENOMIC DNA]</scope>
    <source>
        <strain evidence="4 6">EGM181</strain>
    </source>
</reference>
<dbReference type="EMBL" id="JARPZN010000013">
    <property type="protein sequence ID" value="MDT2691360.1"/>
    <property type="molecule type" value="Genomic_DNA"/>
</dbReference>
<evidence type="ECO:0000313" key="2">
    <source>
        <dbReference type="EMBL" id="MDT2691360.1"/>
    </source>
</evidence>
<evidence type="ECO:0000313" key="7">
    <source>
        <dbReference type="Proteomes" id="UP001183682"/>
    </source>
</evidence>
<feature type="domain" description="N-acetyltransferase" evidence="1">
    <location>
        <begin position="1"/>
        <end position="150"/>
    </location>
</feature>
<gene>
    <name evidence="4" type="ORF">EGM181_04965</name>
    <name evidence="3" type="ORF">GTI89_03750</name>
    <name evidence="2" type="ORF">P7E30_14385</name>
</gene>
<sequence length="158" mass="18043">MQITYLSDPQEKKQIAQTILADLPEWFGLPESTADYIEKSAYQEMIVVENKGFLTLVKTSPATAEIYVMGVLKADHHQGIGSQLIQEAIRWCQRESMAFLQVKTLAETHPDQHYQRTRSFYEAMGFLPVETFPTLWGAENPCLLMIQAVPPRENTRIP</sequence>
<dbReference type="Proteomes" id="UP000516696">
    <property type="component" value="Chromosome"/>
</dbReference>
<dbReference type="GO" id="GO:0016747">
    <property type="term" value="F:acyltransferase activity, transferring groups other than amino-acyl groups"/>
    <property type="evidence" value="ECO:0007669"/>
    <property type="project" value="InterPro"/>
</dbReference>
<proteinExistence type="predicted"/>
<dbReference type="Proteomes" id="UP001183682">
    <property type="component" value="Unassembled WGS sequence"/>
</dbReference>
<dbReference type="CDD" id="cd04301">
    <property type="entry name" value="NAT_SF"/>
    <property type="match status" value="1"/>
</dbReference>
<dbReference type="SUPFAM" id="SSF55729">
    <property type="entry name" value="Acyl-CoA N-acyltransferases (Nat)"/>
    <property type="match status" value="1"/>
</dbReference>
<reference evidence="2" key="3">
    <citation type="submission" date="2023-03" db="EMBL/GenBank/DDBJ databases">
        <authorList>
            <person name="Shen W."/>
            <person name="Cai J."/>
        </authorList>
    </citation>
    <scope>NUCLEOTIDE SEQUENCE</scope>
    <source>
        <strain evidence="2">K69-2</strain>
    </source>
</reference>
<dbReference type="RefSeq" id="WP_003127689.1">
    <property type="nucleotide sequence ID" value="NZ_BTSN01000003.1"/>
</dbReference>
<reference evidence="3 5" key="1">
    <citation type="submission" date="2019-04" db="EMBL/GenBank/DDBJ databases">
        <title>Step-wise assembly of the neonatal virome modulated by breast feeding.</title>
        <authorList>
            <person name="Liang G."/>
            <person name="Bushman F."/>
        </authorList>
    </citation>
    <scope>NUCLEOTIDE SEQUENCE [LARGE SCALE GENOMIC DNA]</scope>
    <source>
        <strain evidence="3 5">E3404</strain>
    </source>
</reference>
<accession>A0A366U498</accession>
<dbReference type="Proteomes" id="UP000439965">
    <property type="component" value="Unassembled WGS sequence"/>
</dbReference>
<dbReference type="Gene3D" id="3.40.630.30">
    <property type="match status" value="1"/>
</dbReference>
<dbReference type="EMBL" id="WVTI01000002">
    <property type="protein sequence ID" value="MXS25192.1"/>
    <property type="molecule type" value="Genomic_DNA"/>
</dbReference>
<evidence type="ECO:0000313" key="3">
    <source>
        <dbReference type="EMBL" id="MXS25192.1"/>
    </source>
</evidence>
<dbReference type="Pfam" id="PF13508">
    <property type="entry name" value="Acetyltransf_7"/>
    <property type="match status" value="1"/>
</dbReference>
<dbReference type="InterPro" id="IPR000182">
    <property type="entry name" value="GNAT_dom"/>
</dbReference>
<evidence type="ECO:0000259" key="1">
    <source>
        <dbReference type="PROSITE" id="PS51186"/>
    </source>
</evidence>
<dbReference type="AlphaFoldDB" id="A0A366U498"/>
<dbReference type="EC" id="2.3.1.-" evidence="2"/>
<dbReference type="InterPro" id="IPR016181">
    <property type="entry name" value="Acyl_CoA_acyltransferase"/>
</dbReference>
<dbReference type="PROSITE" id="PS51186">
    <property type="entry name" value="GNAT"/>
    <property type="match status" value="1"/>
</dbReference>
<protein>
    <submittedName>
        <fullName evidence="2">GNAT family N-acetyltransferase</fullName>
        <ecNumber evidence="2">2.3.1.-</ecNumber>
    </submittedName>
</protein>
<name>A0A366U498_ENTGA</name>
<evidence type="ECO:0000313" key="6">
    <source>
        <dbReference type="Proteomes" id="UP000516696"/>
    </source>
</evidence>
<keyword evidence="2" id="KW-0012">Acyltransferase</keyword>
<evidence type="ECO:0000313" key="5">
    <source>
        <dbReference type="Proteomes" id="UP000439965"/>
    </source>
</evidence>
<evidence type="ECO:0000313" key="4">
    <source>
        <dbReference type="EMBL" id="QOG26659.1"/>
    </source>
</evidence>
<organism evidence="2 7">
    <name type="scientific">Enterococcus gallinarum</name>
    <dbReference type="NCBI Taxonomy" id="1353"/>
    <lineage>
        <taxon>Bacteria</taxon>
        <taxon>Bacillati</taxon>
        <taxon>Bacillota</taxon>
        <taxon>Bacilli</taxon>
        <taxon>Lactobacillales</taxon>
        <taxon>Enterococcaceae</taxon>
        <taxon>Enterococcus</taxon>
    </lineage>
</organism>
<keyword evidence="2" id="KW-0808">Transferase</keyword>
<dbReference type="EMBL" id="CP050485">
    <property type="protein sequence ID" value="QOG26659.1"/>
    <property type="molecule type" value="Genomic_DNA"/>
</dbReference>